<sequence>MYLQIPTKGSFTLDSAGVAGFFGGDETLSAMATVHLYRGRRWLGWYNSPGSYTVAKKYGQLANSRLWDGLFPGPNPEPAEAFGLDGKPGPRYVASLSGTDMTTGHLAYLAIQRSRELEGVTIQGEPSTETLPAAVTVIHVGDVRDMHRVGMMSTSHALLATIPITISIATCFSCAIAFDWLAFSLILLGIISSGISCFVIGTARLHLRAPKTVTPGVPPGDGLLLTPRDVVVLKGSEKDVNAITKGHFLLEMHGGPEYRSVGWCSLLLLAQFLLQLLLIPQASLFGQIMFLSSLAASWIYNSFLSSLESEKIQGDLFCKALEVEKDSIQKYCLHNRRSQAVFACSILSDGIETNEDFDAERMLSLFVPNKTRVWNLWRKKVAAQLKSTCPDKKFHVTAKEKEGLCEAQCKLLQTFLEDAQLAFEAYRERAHLLRSMSSFSIWEATDV</sequence>
<accession>A0A9P7CX26</accession>
<feature type="transmembrane region" description="Helical" evidence="1">
    <location>
        <begin position="260"/>
        <end position="278"/>
    </location>
</feature>
<evidence type="ECO:0000313" key="3">
    <source>
        <dbReference type="Proteomes" id="UP000714275"/>
    </source>
</evidence>
<reference evidence="2" key="1">
    <citation type="journal article" date="2020" name="New Phytol.">
        <title>Comparative genomics reveals dynamic genome evolution in host specialist ectomycorrhizal fungi.</title>
        <authorList>
            <person name="Lofgren L.A."/>
            <person name="Nguyen N.H."/>
            <person name="Vilgalys R."/>
            <person name="Ruytinx J."/>
            <person name="Liao H.L."/>
            <person name="Branco S."/>
            <person name="Kuo A."/>
            <person name="LaButti K."/>
            <person name="Lipzen A."/>
            <person name="Andreopoulos W."/>
            <person name="Pangilinan J."/>
            <person name="Riley R."/>
            <person name="Hundley H."/>
            <person name="Na H."/>
            <person name="Barry K."/>
            <person name="Grigoriev I.V."/>
            <person name="Stajich J.E."/>
            <person name="Kennedy P.G."/>
        </authorList>
    </citation>
    <scope>NUCLEOTIDE SEQUENCE</scope>
    <source>
        <strain evidence="2">DOB743</strain>
    </source>
</reference>
<feature type="transmembrane region" description="Helical" evidence="1">
    <location>
        <begin position="157"/>
        <end position="178"/>
    </location>
</feature>
<dbReference type="Proteomes" id="UP000714275">
    <property type="component" value="Unassembled WGS sequence"/>
</dbReference>
<dbReference type="AlphaFoldDB" id="A0A9P7CX26"/>
<gene>
    <name evidence="2" type="ORF">EV702DRAFT_740156</name>
</gene>
<keyword evidence="1" id="KW-0472">Membrane</keyword>
<name>A0A9P7CX26_9AGAM</name>
<proteinExistence type="predicted"/>
<dbReference type="OrthoDB" id="2366471at2759"/>
<keyword evidence="1" id="KW-0812">Transmembrane</keyword>
<dbReference type="EMBL" id="JABBWD010000081">
    <property type="protein sequence ID" value="KAG1768078.1"/>
    <property type="molecule type" value="Genomic_DNA"/>
</dbReference>
<evidence type="ECO:0000256" key="1">
    <source>
        <dbReference type="SAM" id="Phobius"/>
    </source>
</evidence>
<keyword evidence="1" id="KW-1133">Transmembrane helix</keyword>
<keyword evidence="3" id="KW-1185">Reference proteome</keyword>
<protein>
    <submittedName>
        <fullName evidence="2">Uncharacterized protein</fullName>
    </submittedName>
</protein>
<comment type="caution">
    <text evidence="2">The sequence shown here is derived from an EMBL/GenBank/DDBJ whole genome shotgun (WGS) entry which is preliminary data.</text>
</comment>
<feature type="transmembrane region" description="Helical" evidence="1">
    <location>
        <begin position="184"/>
        <end position="203"/>
    </location>
</feature>
<evidence type="ECO:0000313" key="2">
    <source>
        <dbReference type="EMBL" id="KAG1768078.1"/>
    </source>
</evidence>
<organism evidence="2 3">
    <name type="scientific">Suillus placidus</name>
    <dbReference type="NCBI Taxonomy" id="48579"/>
    <lineage>
        <taxon>Eukaryota</taxon>
        <taxon>Fungi</taxon>
        <taxon>Dikarya</taxon>
        <taxon>Basidiomycota</taxon>
        <taxon>Agaricomycotina</taxon>
        <taxon>Agaricomycetes</taxon>
        <taxon>Agaricomycetidae</taxon>
        <taxon>Boletales</taxon>
        <taxon>Suillineae</taxon>
        <taxon>Suillaceae</taxon>
        <taxon>Suillus</taxon>
    </lineage>
</organism>